<gene>
    <name evidence="1" type="ORF">Ssi02_05190</name>
</gene>
<evidence type="ECO:0000313" key="2">
    <source>
        <dbReference type="Proteomes" id="UP000606172"/>
    </source>
</evidence>
<keyword evidence="2" id="KW-1185">Reference proteome</keyword>
<evidence type="ECO:0000313" key="1">
    <source>
        <dbReference type="EMBL" id="GII90288.1"/>
    </source>
</evidence>
<dbReference type="RefSeq" id="WP_204020615.1">
    <property type="nucleotide sequence ID" value="NZ_JBHLZQ010000002.1"/>
</dbReference>
<organism evidence="1 2">
    <name type="scientific">Sinosporangium siamense</name>
    <dbReference type="NCBI Taxonomy" id="1367973"/>
    <lineage>
        <taxon>Bacteria</taxon>
        <taxon>Bacillati</taxon>
        <taxon>Actinomycetota</taxon>
        <taxon>Actinomycetes</taxon>
        <taxon>Streptosporangiales</taxon>
        <taxon>Streptosporangiaceae</taxon>
        <taxon>Sinosporangium</taxon>
    </lineage>
</organism>
<proteinExistence type="predicted"/>
<accession>A0A919V489</accession>
<dbReference type="Proteomes" id="UP000606172">
    <property type="component" value="Unassembled WGS sequence"/>
</dbReference>
<sequence length="472" mass="48283">MTKSGNVFDLGDLRKLIDELGEAGPQARGSLLEGSAGTGDAPAAGGHACDCPDCGSDMLSFPPVELAGDAELAGAVLSVPLVADALRLAAWTGTRPVAPGGLLLDGDAQAALRELGLAGPARLHLLWVVAVNTGLLGITGTGAGPGTLTGLSGLTGTALLEFWDGVVMDVLDRADEGQEGGLTGSVVMDDHLAEVLATIYSVADGLAPATLAKGVLQSHEVACEAGPAEMRHLAAVLPDELAGALDLLTYCGLVEAAPHGRVRLTPLGVWAVRQDLLREGHDAPTTDEVDVFADLGASELVEAATSGAAAPSAVAVWLERRSPDAAARELIAVAVAGPAGARGTVAGILEELGPEAETAVREALDEPMMWRYAASWLHIRDLPAPCLSGEDNIWITVDTLAALTCLPQSIGTIAELGALEPGDDLVRVVEEMAAVEHPDTLSVLEMLGTHHPEPAVAKAARKAAMKARSSQP</sequence>
<protein>
    <submittedName>
        <fullName evidence="1">Uncharacterized protein</fullName>
    </submittedName>
</protein>
<reference evidence="1" key="1">
    <citation type="submission" date="2021-01" db="EMBL/GenBank/DDBJ databases">
        <title>Whole genome shotgun sequence of Sinosporangium siamense NBRC 109515.</title>
        <authorList>
            <person name="Komaki H."/>
            <person name="Tamura T."/>
        </authorList>
    </citation>
    <scope>NUCLEOTIDE SEQUENCE</scope>
    <source>
        <strain evidence="1">NBRC 109515</strain>
    </source>
</reference>
<name>A0A919V489_9ACTN</name>
<comment type="caution">
    <text evidence="1">The sequence shown here is derived from an EMBL/GenBank/DDBJ whole genome shotgun (WGS) entry which is preliminary data.</text>
</comment>
<dbReference type="EMBL" id="BOOW01000006">
    <property type="protein sequence ID" value="GII90288.1"/>
    <property type="molecule type" value="Genomic_DNA"/>
</dbReference>
<dbReference type="AlphaFoldDB" id="A0A919V489"/>